<dbReference type="InterPro" id="IPR009056">
    <property type="entry name" value="Cyt_c-like_dom"/>
</dbReference>
<evidence type="ECO:0000256" key="2">
    <source>
        <dbReference type="ARBA" id="ARBA00022723"/>
    </source>
</evidence>
<keyword evidence="2 4" id="KW-0479">Metal-binding</keyword>
<dbReference type="InterPro" id="IPR036909">
    <property type="entry name" value="Cyt_c-like_dom_sf"/>
</dbReference>
<evidence type="ECO:0000259" key="6">
    <source>
        <dbReference type="PROSITE" id="PS51007"/>
    </source>
</evidence>
<evidence type="ECO:0000313" key="8">
    <source>
        <dbReference type="Proteomes" id="UP001549031"/>
    </source>
</evidence>
<keyword evidence="1 4" id="KW-0349">Heme</keyword>
<dbReference type="PROSITE" id="PS51007">
    <property type="entry name" value="CYTC"/>
    <property type="match status" value="1"/>
</dbReference>
<dbReference type="Pfam" id="PF13442">
    <property type="entry name" value="Cytochrome_CBB3"/>
    <property type="match status" value="1"/>
</dbReference>
<accession>A0ABV2H3M3</accession>
<proteinExistence type="predicted"/>
<gene>
    <name evidence="7" type="ORF">ABID21_001141</name>
</gene>
<keyword evidence="8" id="KW-1185">Reference proteome</keyword>
<protein>
    <submittedName>
        <fullName evidence="7">Mono/diheme cytochrome c family protein</fullName>
    </submittedName>
</protein>
<feature type="region of interest" description="Disordered" evidence="5">
    <location>
        <begin position="158"/>
        <end position="179"/>
    </location>
</feature>
<organism evidence="7 8">
    <name type="scientific">Pseudorhizobium tarimense</name>
    <dbReference type="NCBI Taxonomy" id="1079109"/>
    <lineage>
        <taxon>Bacteria</taxon>
        <taxon>Pseudomonadati</taxon>
        <taxon>Pseudomonadota</taxon>
        <taxon>Alphaproteobacteria</taxon>
        <taxon>Hyphomicrobiales</taxon>
        <taxon>Rhizobiaceae</taxon>
        <taxon>Rhizobium/Agrobacterium group</taxon>
        <taxon>Pseudorhizobium</taxon>
    </lineage>
</organism>
<evidence type="ECO:0000256" key="5">
    <source>
        <dbReference type="SAM" id="MobiDB-lite"/>
    </source>
</evidence>
<evidence type="ECO:0000256" key="1">
    <source>
        <dbReference type="ARBA" id="ARBA00022617"/>
    </source>
</evidence>
<dbReference type="Proteomes" id="UP001549031">
    <property type="component" value="Unassembled WGS sequence"/>
</dbReference>
<comment type="caution">
    <text evidence="7">The sequence shown here is derived from an EMBL/GenBank/DDBJ whole genome shotgun (WGS) entry which is preliminary data.</text>
</comment>
<evidence type="ECO:0000256" key="4">
    <source>
        <dbReference type="PROSITE-ProRule" id="PRU00433"/>
    </source>
</evidence>
<evidence type="ECO:0000256" key="3">
    <source>
        <dbReference type="ARBA" id="ARBA00023004"/>
    </source>
</evidence>
<dbReference type="EMBL" id="JBEPLJ010000004">
    <property type="protein sequence ID" value="MET3585039.1"/>
    <property type="molecule type" value="Genomic_DNA"/>
</dbReference>
<dbReference type="RefSeq" id="WP_247243254.1">
    <property type="nucleotide sequence ID" value="NZ_JALJRA010000004.1"/>
</dbReference>
<sequence length="179" mass="19185">MLAFLGGIGATLVALFLGTVAYVYLGGYNIAATEEHGSFTRWVFDTTFHQSVEGGGASVSAPEELTPEMAAAGAAPYKEMCQHCHSAPGWERASWAEGMRPLPPHLTEAAAEWQPSEVFWLVKHGAKMTGMPAFGPSHSDEDIWNIVAFVKRLPAMTPQEYEQSTSGTGTSANAPAVQR</sequence>
<feature type="compositionally biased region" description="Polar residues" evidence="5">
    <location>
        <begin position="160"/>
        <end position="173"/>
    </location>
</feature>
<keyword evidence="3 4" id="KW-0408">Iron</keyword>
<reference evidence="7 8" key="1">
    <citation type="submission" date="2024-06" db="EMBL/GenBank/DDBJ databases">
        <title>Genomic Encyclopedia of Type Strains, Phase IV (KMG-IV): sequencing the most valuable type-strain genomes for metagenomic binning, comparative biology and taxonomic classification.</title>
        <authorList>
            <person name="Goeker M."/>
        </authorList>
    </citation>
    <scope>NUCLEOTIDE SEQUENCE [LARGE SCALE GENOMIC DNA]</scope>
    <source>
        <strain evidence="7 8">DSM 105042</strain>
    </source>
</reference>
<dbReference type="SUPFAM" id="SSF46626">
    <property type="entry name" value="Cytochrome c"/>
    <property type="match status" value="1"/>
</dbReference>
<feature type="domain" description="Cytochrome c" evidence="6">
    <location>
        <begin position="68"/>
        <end position="154"/>
    </location>
</feature>
<name>A0ABV2H3M3_9HYPH</name>
<dbReference type="Gene3D" id="1.10.760.10">
    <property type="entry name" value="Cytochrome c-like domain"/>
    <property type="match status" value="1"/>
</dbReference>
<evidence type="ECO:0000313" key="7">
    <source>
        <dbReference type="EMBL" id="MET3585039.1"/>
    </source>
</evidence>